<dbReference type="SUPFAM" id="SSF52540">
    <property type="entry name" value="P-loop containing nucleoside triphosphate hydrolases"/>
    <property type="match status" value="2"/>
</dbReference>
<dbReference type="Proteomes" id="UP000632454">
    <property type="component" value="Unassembled WGS sequence"/>
</dbReference>
<dbReference type="PANTHER" id="PTHR10799">
    <property type="entry name" value="SNF2/RAD54 HELICASE FAMILY"/>
    <property type="match status" value="1"/>
</dbReference>
<sequence>MLTPTPEIRPDDLGRFFDSGTLSRARVYANRGMVVRSDFDTSGRVLTGTCRGNGTRPYAVRVEFTDGAAGWEIDWTSCTCPVGEFCKHAAALVLIAAAPRLQVVPTDPWVSVEPWESVLADVIAESAPPPSAGLPIAVQFALTRAPSRHQAAEWMTLRPLTLGKRGTWIRSGLTWRHLEFNAQSAEYDADQYAALREISLEFRRAHPYAQSDELALSTAPPTIWRLLSDAREAGVALIAHPSTSADEIAIARTATLRLDVGQDGSDGAAHLAVALEVDDRPWDPADAHLVGSPSPHGVHRTDGRVLTLAPFDPRPGRALAQLFGTGGGLAVPAHAVGRFADEFLPRLTSAIPVRVAEGSFTPPDIDGPRAVLSIDIDDTGTGHAWWSVRYLVNDQGHDFDPTASMIGAGFRRAAAEMTMWDALAPALRSVAASAGTWKSQACDHVRTRIRHGFDLSLADEVGRILAARAVADAAVTSSPATLLAGVHLTALETARLCVELLPELVTAHPELVVSVDARASDFAAAQSDPLVGFALSEDDATDLEAGASPNDWFDLQVTVNVDDHRVPIADVFTELADGATHMLLPSGVYFPLDSPELSRIGELMAEGRSLGEIESGRVRAASGNVTLWEELLSLGVVDEQTHAWRERMARLSSARPHHRVIPPDMLQATLRGYQQEGLDWLSFLWDNGLGGILADDMGLGKTVQTLAVIARIVESGSEGKFLVVAPTSVVGNWLTECLKFVPELTAVAITATQSRSRIPLAHSVAQADIVVTSYALMRIDIEAYDEIDWAGVIFDEAQFVKNHNSKGHQCARRLRAPFKLAITGTPMENNLMELWSLLSITAPGLFPRPQPFTDYFRKPIESGHHPERLAVLRRRIKPMMLRRKKEQVAADLPGKQEQVLAVQLSPKHRRAYDTRLARERQKVLGLLGDWEKNRFAIFRSLTMLRQMSLHAGLVDESMRDIASAKVDFLLEQLPELIAEGHSSLVFSQFTGFLAIIRAELDAAGIAYSYLDGSMTAQARAAEVASFGAGATQVFLISLKAGGFGLNLTEADYCFICDPWWNPAAEAQAVDRAHRIGQTRPVTVYRLVSADTIEEKVVALQDRKRELFSAVIDDGDEFGTAIAAADIRALLE</sequence>
<protein>
    <submittedName>
        <fullName evidence="6">DNA helicase</fullName>
    </submittedName>
</protein>
<evidence type="ECO:0000256" key="2">
    <source>
        <dbReference type="PROSITE-ProRule" id="PRU00325"/>
    </source>
</evidence>
<reference evidence="7" key="1">
    <citation type="journal article" date="2019" name="Int. J. Syst. Evol. Microbiol.">
        <title>The Global Catalogue of Microorganisms (GCM) 10K type strain sequencing project: providing services to taxonomists for standard genome sequencing and annotation.</title>
        <authorList>
            <consortium name="The Broad Institute Genomics Platform"/>
            <consortium name="The Broad Institute Genome Sequencing Center for Infectious Disease"/>
            <person name="Wu L."/>
            <person name="Ma J."/>
        </authorList>
    </citation>
    <scope>NUCLEOTIDE SEQUENCE [LARGE SCALE GENOMIC DNA]</scope>
    <source>
        <strain evidence="7">CCM 7855</strain>
    </source>
</reference>
<dbReference type="Gene3D" id="3.40.50.10810">
    <property type="entry name" value="Tandem AAA-ATPase domain"/>
    <property type="match status" value="1"/>
</dbReference>
<accession>A0ABQ1V584</accession>
<dbReference type="InterPro" id="IPR038718">
    <property type="entry name" value="SNF2-like_sf"/>
</dbReference>
<dbReference type="PROSITE" id="PS50966">
    <property type="entry name" value="ZF_SWIM"/>
    <property type="match status" value="1"/>
</dbReference>
<dbReference type="GO" id="GO:0004386">
    <property type="term" value="F:helicase activity"/>
    <property type="evidence" value="ECO:0007669"/>
    <property type="project" value="UniProtKB-KW"/>
</dbReference>
<dbReference type="SMART" id="SM00487">
    <property type="entry name" value="DEXDc"/>
    <property type="match status" value="1"/>
</dbReference>
<evidence type="ECO:0000259" key="5">
    <source>
        <dbReference type="PROSITE" id="PS51194"/>
    </source>
</evidence>
<dbReference type="CDD" id="cd18793">
    <property type="entry name" value="SF2_C_SNF"/>
    <property type="match status" value="1"/>
</dbReference>
<dbReference type="InterPro" id="IPR027417">
    <property type="entry name" value="P-loop_NTPase"/>
</dbReference>
<organism evidence="6 7">
    <name type="scientific">Williamsia phyllosphaerae</name>
    <dbReference type="NCBI Taxonomy" id="885042"/>
    <lineage>
        <taxon>Bacteria</taxon>
        <taxon>Bacillati</taxon>
        <taxon>Actinomycetota</taxon>
        <taxon>Actinomycetes</taxon>
        <taxon>Mycobacteriales</taxon>
        <taxon>Nocardiaceae</taxon>
        <taxon>Williamsia</taxon>
    </lineage>
</organism>
<keyword evidence="2" id="KW-0862">Zinc</keyword>
<dbReference type="Pfam" id="PF00176">
    <property type="entry name" value="SNF2-rel_dom"/>
    <property type="match status" value="1"/>
</dbReference>
<dbReference type="PROSITE" id="PS51194">
    <property type="entry name" value="HELICASE_CTER"/>
    <property type="match status" value="1"/>
</dbReference>
<evidence type="ECO:0000256" key="1">
    <source>
        <dbReference type="ARBA" id="ARBA00022801"/>
    </source>
</evidence>
<keyword evidence="7" id="KW-1185">Reference proteome</keyword>
<dbReference type="CDD" id="cd18012">
    <property type="entry name" value="DEXQc_arch_SWI2_SNF2"/>
    <property type="match status" value="1"/>
</dbReference>
<evidence type="ECO:0000259" key="4">
    <source>
        <dbReference type="PROSITE" id="PS51192"/>
    </source>
</evidence>
<comment type="caution">
    <text evidence="6">The sequence shown here is derived from an EMBL/GenBank/DDBJ whole genome shotgun (WGS) entry which is preliminary data.</text>
</comment>
<dbReference type="Gene3D" id="3.40.50.300">
    <property type="entry name" value="P-loop containing nucleotide triphosphate hydrolases"/>
    <property type="match status" value="1"/>
</dbReference>
<proteinExistence type="predicted"/>
<evidence type="ECO:0000313" key="6">
    <source>
        <dbReference type="EMBL" id="GGF35807.1"/>
    </source>
</evidence>
<keyword evidence="2" id="KW-0479">Metal-binding</keyword>
<gene>
    <name evidence="6" type="ORF">GCM10007298_34540</name>
</gene>
<feature type="domain" description="Helicase C-terminal" evidence="5">
    <location>
        <begin position="969"/>
        <end position="1125"/>
    </location>
</feature>
<keyword evidence="1" id="KW-0378">Hydrolase</keyword>
<dbReference type="InterPro" id="IPR049730">
    <property type="entry name" value="SNF2/RAD54-like_C"/>
</dbReference>
<evidence type="ECO:0000259" key="3">
    <source>
        <dbReference type="PROSITE" id="PS50966"/>
    </source>
</evidence>
<dbReference type="InterPro" id="IPR007527">
    <property type="entry name" value="Znf_SWIM"/>
</dbReference>
<dbReference type="Pfam" id="PF00271">
    <property type="entry name" value="Helicase_C"/>
    <property type="match status" value="1"/>
</dbReference>
<dbReference type="InterPro" id="IPR001650">
    <property type="entry name" value="Helicase_C-like"/>
</dbReference>
<keyword evidence="6" id="KW-0347">Helicase</keyword>
<evidence type="ECO:0000313" key="7">
    <source>
        <dbReference type="Proteomes" id="UP000632454"/>
    </source>
</evidence>
<keyword evidence="6" id="KW-0067">ATP-binding</keyword>
<feature type="domain" description="SWIM-type" evidence="3">
    <location>
        <begin position="58"/>
        <end position="97"/>
    </location>
</feature>
<dbReference type="InterPro" id="IPR014001">
    <property type="entry name" value="Helicase_ATP-bd"/>
</dbReference>
<dbReference type="PROSITE" id="PS51192">
    <property type="entry name" value="HELICASE_ATP_BIND_1"/>
    <property type="match status" value="1"/>
</dbReference>
<feature type="domain" description="Helicase ATP-binding" evidence="4">
    <location>
        <begin position="682"/>
        <end position="844"/>
    </location>
</feature>
<dbReference type="EMBL" id="BMCS01000002">
    <property type="protein sequence ID" value="GGF35807.1"/>
    <property type="molecule type" value="Genomic_DNA"/>
</dbReference>
<name>A0ABQ1V584_9NOCA</name>
<dbReference type="RefSeq" id="WP_308691328.1">
    <property type="nucleotide sequence ID" value="NZ_BMCS01000002.1"/>
</dbReference>
<dbReference type="InterPro" id="IPR000330">
    <property type="entry name" value="SNF2_N"/>
</dbReference>
<keyword evidence="6" id="KW-0547">Nucleotide-binding</keyword>
<dbReference type="SMART" id="SM00490">
    <property type="entry name" value="HELICc"/>
    <property type="match status" value="1"/>
</dbReference>
<keyword evidence="2" id="KW-0863">Zinc-finger</keyword>